<dbReference type="STRING" id="1838280.A6M21_10675"/>
<keyword evidence="2" id="KW-1185">Reference proteome</keyword>
<gene>
    <name evidence="1" type="ORF">A6M21_10675</name>
</gene>
<dbReference type="OrthoDB" id="1806322at2"/>
<evidence type="ECO:0000313" key="1">
    <source>
        <dbReference type="EMBL" id="OAT81338.1"/>
    </source>
</evidence>
<evidence type="ECO:0000313" key="2">
    <source>
        <dbReference type="Proteomes" id="UP000078532"/>
    </source>
</evidence>
<accession>A0A1B7LE08</accession>
<dbReference type="RefSeq" id="WP_066668444.1">
    <property type="nucleotide sequence ID" value="NZ_LYVF01000164.1"/>
</dbReference>
<protein>
    <submittedName>
        <fullName evidence="1">Uncharacterized protein</fullName>
    </submittedName>
</protein>
<reference evidence="1 2" key="1">
    <citation type="submission" date="2016-04" db="EMBL/GenBank/DDBJ databases">
        <authorList>
            <person name="Evans L.H."/>
            <person name="Alamgir A."/>
            <person name="Owens N."/>
            <person name="Weber N.D."/>
            <person name="Virtaneva K."/>
            <person name="Barbian K."/>
            <person name="Babar A."/>
            <person name="Rosenke K."/>
        </authorList>
    </citation>
    <scope>NUCLEOTIDE SEQUENCE [LARGE SCALE GENOMIC DNA]</scope>
    <source>
        <strain evidence="1 2">LMa1</strain>
    </source>
</reference>
<dbReference type="EMBL" id="LYVF01000164">
    <property type="protein sequence ID" value="OAT81338.1"/>
    <property type="molecule type" value="Genomic_DNA"/>
</dbReference>
<organism evidence="1 2">
    <name type="scientific">Desulfotomaculum copahuensis</name>
    <dbReference type="NCBI Taxonomy" id="1838280"/>
    <lineage>
        <taxon>Bacteria</taxon>
        <taxon>Bacillati</taxon>
        <taxon>Bacillota</taxon>
        <taxon>Clostridia</taxon>
        <taxon>Eubacteriales</taxon>
        <taxon>Desulfotomaculaceae</taxon>
        <taxon>Desulfotomaculum</taxon>
    </lineage>
</organism>
<comment type="caution">
    <text evidence="1">The sequence shown here is derived from an EMBL/GenBank/DDBJ whole genome shotgun (WGS) entry which is preliminary data.</text>
</comment>
<proteinExistence type="predicted"/>
<name>A0A1B7LE08_9FIRM</name>
<dbReference type="Proteomes" id="UP000078532">
    <property type="component" value="Unassembled WGS sequence"/>
</dbReference>
<dbReference type="AlphaFoldDB" id="A0A1B7LE08"/>
<sequence length="178" mass="19568">MTVTEKPLHETLDTLVTKLESIQAEKSNQMEDAAKITSNIDRLAEAIAHLEMTRARENKLAQKLDILTGQIENLTRLPYRGAPVAQKSLESTLRTLITGTRTVGQVIEIIANSIQLMFDSIIKTFNDYKVTTSGTVERGDKSNSLDLAKILDPINTLLRSMADKKNGGTQSAGGNEQQ</sequence>